<dbReference type="AlphaFoldDB" id="A0A9N9III1"/>
<organism evidence="1 2">
    <name type="scientific">Funneliformis caledonium</name>
    <dbReference type="NCBI Taxonomy" id="1117310"/>
    <lineage>
        <taxon>Eukaryota</taxon>
        <taxon>Fungi</taxon>
        <taxon>Fungi incertae sedis</taxon>
        <taxon>Mucoromycota</taxon>
        <taxon>Glomeromycotina</taxon>
        <taxon>Glomeromycetes</taxon>
        <taxon>Glomerales</taxon>
        <taxon>Glomeraceae</taxon>
        <taxon>Funneliformis</taxon>
    </lineage>
</organism>
<evidence type="ECO:0000313" key="1">
    <source>
        <dbReference type="EMBL" id="CAG8737101.1"/>
    </source>
</evidence>
<proteinExistence type="predicted"/>
<comment type="caution">
    <text evidence="1">The sequence shown here is derived from an EMBL/GenBank/DDBJ whole genome shotgun (WGS) entry which is preliminary data.</text>
</comment>
<dbReference type="EMBL" id="CAJVPQ010013799">
    <property type="protein sequence ID" value="CAG8737101.1"/>
    <property type="molecule type" value="Genomic_DNA"/>
</dbReference>
<protein>
    <submittedName>
        <fullName evidence="1">224_t:CDS:1</fullName>
    </submittedName>
</protein>
<name>A0A9N9III1_9GLOM</name>
<accession>A0A9N9III1</accession>
<dbReference type="Proteomes" id="UP000789570">
    <property type="component" value="Unassembled WGS sequence"/>
</dbReference>
<reference evidence="1" key="1">
    <citation type="submission" date="2021-06" db="EMBL/GenBank/DDBJ databases">
        <authorList>
            <person name="Kallberg Y."/>
            <person name="Tangrot J."/>
            <person name="Rosling A."/>
        </authorList>
    </citation>
    <scope>NUCLEOTIDE SEQUENCE</scope>
    <source>
        <strain evidence="1">UK204</strain>
    </source>
</reference>
<evidence type="ECO:0000313" key="2">
    <source>
        <dbReference type="Proteomes" id="UP000789570"/>
    </source>
</evidence>
<sequence>DNNNELSDYHNSDDNWYDNELEDSLNQILQTIFNVMIENAKNLSAFTNNHLLVYIKNSERT</sequence>
<gene>
    <name evidence="1" type="ORF">FCALED_LOCUS15373</name>
</gene>
<keyword evidence="2" id="KW-1185">Reference proteome</keyword>
<dbReference type="OrthoDB" id="2456963at2759"/>
<feature type="non-terminal residue" evidence="1">
    <location>
        <position position="1"/>
    </location>
</feature>